<dbReference type="AlphaFoldDB" id="A0A7R6WD50"/>
<feature type="binding site" evidence="6">
    <location>
        <position position="223"/>
    </location>
    <ligand>
        <name>Zn(2+)</name>
        <dbReference type="ChEBI" id="CHEBI:29105"/>
    </ligand>
</feature>
<evidence type="ECO:0000256" key="1">
    <source>
        <dbReference type="ARBA" id="ARBA00022478"/>
    </source>
</evidence>
<feature type="domain" description="RNA polymerase Rpb1" evidence="7">
    <location>
        <begin position="12"/>
        <end position="65"/>
    </location>
</feature>
<dbReference type="InterPro" id="IPR045867">
    <property type="entry name" value="DNA-dir_RpoC_beta_prime"/>
</dbReference>
<dbReference type="Gene3D" id="1.10.132.30">
    <property type="match status" value="1"/>
</dbReference>
<evidence type="ECO:0000256" key="3">
    <source>
        <dbReference type="ARBA" id="ARBA00022695"/>
    </source>
</evidence>
<evidence type="ECO:0000313" key="10">
    <source>
        <dbReference type="EMBL" id="BCG67714.1"/>
    </source>
</evidence>
<dbReference type="GO" id="GO:0003899">
    <property type="term" value="F:DNA-directed RNA polymerase activity"/>
    <property type="evidence" value="ECO:0007669"/>
    <property type="project" value="UniProtKB-UniRule"/>
</dbReference>
<dbReference type="GO" id="GO:0008270">
    <property type="term" value="F:zinc ion binding"/>
    <property type="evidence" value="ECO:0007669"/>
    <property type="project" value="UniProtKB-UniRule"/>
</dbReference>
<comment type="subcellular location">
    <subcellularLocation>
        <location evidence="6">Plastid</location>
        <location evidence="6">Chloroplast</location>
    </subcellularLocation>
</comment>
<dbReference type="InterPro" id="IPR007081">
    <property type="entry name" value="RNA_pol_Rpb1_5"/>
</dbReference>
<comment type="function">
    <text evidence="6">DNA-dependent RNA polymerase catalyzes the transcription of DNA into RNA using the four ribonucleoside triphosphates as substrates.</text>
</comment>
<name>A0A7R6WD50_9EUKA</name>
<keyword evidence="5 6" id="KW-0804">Transcription</keyword>
<dbReference type="Pfam" id="PF05000">
    <property type="entry name" value="RNA_pol_Rpb1_4"/>
    <property type="match status" value="1"/>
</dbReference>
<dbReference type="GO" id="GO:0006351">
    <property type="term" value="P:DNA-templated transcription"/>
    <property type="evidence" value="ECO:0007669"/>
    <property type="project" value="UniProtKB-UniRule"/>
</dbReference>
<protein>
    <recommendedName>
        <fullName evidence="6">DNA-directed RNA polymerase subunit beta''</fullName>
        <ecNumber evidence="6">2.7.7.6</ecNumber>
    </recommendedName>
    <alternativeName>
        <fullName evidence="6">PEP</fullName>
    </alternativeName>
    <alternativeName>
        <fullName evidence="6">Plastid-encoded RNA polymerase subunit beta''</fullName>
        <shortName evidence="6">RNA polymerase subunit beta''</shortName>
    </alternativeName>
</protein>
<sequence>MKNSSIKKPYIFRNRTVDKSQLKKLISWSFSNYGLAKATRVADSLKDLGFSYATKAGISLSIEDLKVPETKRFLIEDTFNWITDTESKFSSGQITSVERFQKVIDTWNTTSESLKEEVVQYFKETDPLNSIYIMAFSGARGNISQVRQLVGMRGLMSDPQGQIIDLPIKSNFREGLNVTEYIISSYGARKGLVDTALRTADSGYLTRRLVDVAQDIIVREVDCNTVKGLTVSPDESLIGRVLLDDIVDPKTNEKIGIANTEITSYKLDQFKQKNIQKLTIRSALTCESLRSICQRCYGWNLSSGKMVDLGEAVGIVAAQSIGEPGTQLTMRTFHTGGVFTGDSAGQVRASHNGTIRIKSSFKSQYTRTRHGDDAYLLENPLTIELYTEEEETIEIELKPETVLLVKDNQKVLSNQIIAESVIQGQITERATKDILSNISGEISFGNLIVEERVDKQGNRTSVNQKSGLIWLLSGDVYDIPSNTTLLLPKNRQTERKSVLAKARFTNAISGKLNSFLTSSTPSPELVNVISSLTLEHAKITQTINGPILKFEQDDTEFSFVNSLANIKDSQVIAEQIDCKYATSTGGIIFFKENQEADSFLWVPEETYEINKDSSLLLVEDKSIIESGTEIIREIHSKNSGFIQVTEQNNILRELSIKPGSLYSLDCITDFLVENESLIEPGQEIANGIITENLTYVELIQDSEGNNAILARPVHTFKVPKEEDLILKQTYSKNLARFIKLKLVKELPFKNTIYIKSNSKIDLVKISLVLEVGKELHDLISSNNHKIEIRPNILDENISQNNLESKFKIVVTENLSAITESNNKDITSTNTTLVDPNQYLKPTTIINQQSVVSLTKGRIKKIETENNVAKKVLITSNSDEKFISVKNKITLKTGDFLKFNEKNRAGTIIGQVLFKQGSHYKIRKAYPYLISQDAVLNVYHGNLIQQRDRLAVLVFERPKTGDIVQGLPRIEEILEGRKPKESCKLAPLNGIVSIDINSDEKNITITNEAESINLSLKTKQRLIVSNSDSVYLGQPLTDGNLNPHDLLSVYFSYYKEKYGTFEGSRLSLQKIQLFLAEEIQNVYRSQGVSISDKHVEVIVRQMTSKVRVVSGGITTLLPDELVDLHQLKRFEKANTLDENSPAEYLPVLLGITKASLNTDSFISAASFQETTRILTDAAIEGKTDWLRGLKENVIIGRLIPAGTGFDNLYSESRIVNKDRKQITETPNTLDQISGNFDDIILDDRTARILNDN</sequence>
<comment type="cofactor">
    <cofactor evidence="6">
        <name>Zn(2+)</name>
        <dbReference type="ChEBI" id="CHEBI:29105"/>
    </cofactor>
    <text evidence="6">Binds 1 Zn(2+) ion per subunit.</text>
</comment>
<dbReference type="InterPro" id="IPR038120">
    <property type="entry name" value="Rpb1_funnel_sf"/>
</dbReference>
<dbReference type="SUPFAM" id="SSF64484">
    <property type="entry name" value="beta and beta-prime subunits of DNA dependent RNA-polymerase"/>
    <property type="match status" value="1"/>
</dbReference>
<proteinExistence type="inferred from homology"/>
<dbReference type="HAMAP" id="MF_01324">
    <property type="entry name" value="RNApol_bact_RpoC2"/>
    <property type="match status" value="1"/>
</dbReference>
<accession>A0A7R6WD50</accession>
<keyword evidence="2 6" id="KW-0808">Transferase</keyword>
<dbReference type="InterPro" id="IPR007066">
    <property type="entry name" value="RNA_pol_Rpb1_3"/>
</dbReference>
<feature type="binding site" evidence="6">
    <location>
        <position position="296"/>
    </location>
    <ligand>
        <name>Zn(2+)</name>
        <dbReference type="ChEBI" id="CHEBI:29105"/>
    </ligand>
</feature>
<evidence type="ECO:0000256" key="2">
    <source>
        <dbReference type="ARBA" id="ARBA00022679"/>
    </source>
</evidence>
<feature type="binding site" evidence="6">
    <location>
        <position position="286"/>
    </location>
    <ligand>
        <name>Zn(2+)</name>
        <dbReference type="ChEBI" id="CHEBI:29105"/>
    </ligand>
</feature>
<evidence type="ECO:0000256" key="6">
    <source>
        <dbReference type="HAMAP-Rule" id="MF_01324"/>
    </source>
</evidence>
<evidence type="ECO:0000259" key="8">
    <source>
        <dbReference type="Pfam" id="PF04998"/>
    </source>
</evidence>
<dbReference type="GO" id="GO:0000428">
    <property type="term" value="C:DNA-directed RNA polymerase complex"/>
    <property type="evidence" value="ECO:0007669"/>
    <property type="project" value="UniProtKB-KW"/>
</dbReference>
<dbReference type="EC" id="2.7.7.6" evidence="6"/>
<dbReference type="CDD" id="cd02655">
    <property type="entry name" value="RNAP_beta'_C"/>
    <property type="match status" value="1"/>
</dbReference>
<evidence type="ECO:0000259" key="7">
    <source>
        <dbReference type="Pfam" id="PF04983"/>
    </source>
</evidence>
<keyword evidence="3 6" id="KW-0548">Nucleotidyltransferase</keyword>
<evidence type="ECO:0000259" key="9">
    <source>
        <dbReference type="Pfam" id="PF05000"/>
    </source>
</evidence>
<evidence type="ECO:0000256" key="4">
    <source>
        <dbReference type="ARBA" id="ARBA00022833"/>
    </source>
</evidence>
<dbReference type="PANTHER" id="PTHR19376">
    <property type="entry name" value="DNA-DIRECTED RNA POLYMERASE"/>
    <property type="match status" value="1"/>
</dbReference>
<dbReference type="Pfam" id="PF04983">
    <property type="entry name" value="RNA_pol_Rpb1_3"/>
    <property type="match status" value="1"/>
</dbReference>
<dbReference type="Gene3D" id="1.10.274.100">
    <property type="entry name" value="RNA polymerase Rpb1, domain 3"/>
    <property type="match status" value="1"/>
</dbReference>
<keyword evidence="6" id="KW-0479">Metal-binding</keyword>
<dbReference type="InterPro" id="IPR007083">
    <property type="entry name" value="RNA_pol_Rpb1_4"/>
</dbReference>
<dbReference type="Gene3D" id="2.40.50.100">
    <property type="match status" value="1"/>
</dbReference>
<keyword evidence="10" id="KW-0150">Chloroplast</keyword>
<comment type="catalytic activity">
    <reaction evidence="6">
        <text>RNA(n) + a ribonucleoside 5'-triphosphate = RNA(n+1) + diphosphate</text>
        <dbReference type="Rhea" id="RHEA:21248"/>
        <dbReference type="Rhea" id="RHEA-COMP:14527"/>
        <dbReference type="Rhea" id="RHEA-COMP:17342"/>
        <dbReference type="ChEBI" id="CHEBI:33019"/>
        <dbReference type="ChEBI" id="CHEBI:61557"/>
        <dbReference type="ChEBI" id="CHEBI:140395"/>
        <dbReference type="EC" id="2.7.7.6"/>
    </reaction>
</comment>
<comment type="similarity">
    <text evidence="6">Belongs to the RNA polymerase beta' chain family. RpoC2 subfamily.</text>
</comment>
<keyword evidence="1 6" id="KW-0240">DNA-directed RNA polymerase</keyword>
<keyword evidence="4 6" id="KW-0862">Zinc</keyword>
<gene>
    <name evidence="6 10" type="primary">rpoC2</name>
</gene>
<feature type="binding site" evidence="6">
    <location>
        <position position="293"/>
    </location>
    <ligand>
        <name>Zn(2+)</name>
        <dbReference type="ChEBI" id="CHEBI:29105"/>
    </ligand>
</feature>
<dbReference type="GO" id="GO:0003677">
    <property type="term" value="F:DNA binding"/>
    <property type="evidence" value="ECO:0007669"/>
    <property type="project" value="UniProtKB-UniRule"/>
</dbReference>
<dbReference type="Gene3D" id="1.10.1790.20">
    <property type="match status" value="1"/>
</dbReference>
<keyword evidence="10" id="KW-0934">Plastid</keyword>
<dbReference type="Pfam" id="PF04998">
    <property type="entry name" value="RNA_pol_Rpb1_5"/>
    <property type="match status" value="1"/>
</dbReference>
<reference evidence="10" key="1">
    <citation type="submission" date="2020-06" db="EMBL/GenBank/DDBJ databases">
        <title>Organellar genomes of a novel haptophyte.</title>
        <authorList>
            <person name="Kamikawa R."/>
            <person name="Miyashita H."/>
        </authorList>
    </citation>
    <scope>NUCLEOTIDE SEQUENCE</scope>
    <source>
        <strain evidence="10">NIES-3900</strain>
    </source>
</reference>
<dbReference type="FunFam" id="1.10.150.390:FF:000002">
    <property type="entry name" value="DNA-directed RNA polymerase subunit beta"/>
    <property type="match status" value="1"/>
</dbReference>
<dbReference type="Gene3D" id="1.10.150.390">
    <property type="match status" value="1"/>
</dbReference>
<dbReference type="NCBIfam" id="TIGR02388">
    <property type="entry name" value="rpoC2_cyan"/>
    <property type="match status" value="1"/>
</dbReference>
<organism evidence="10">
    <name type="scientific">Haptophyceae sp. NIES-3900</name>
    <dbReference type="NCBI Taxonomy" id="2748608"/>
    <lineage>
        <taxon>Eukaryota</taxon>
        <taxon>Haptista</taxon>
        <taxon>Haptophyta</taxon>
    </lineage>
</organism>
<evidence type="ECO:0000256" key="5">
    <source>
        <dbReference type="ARBA" id="ARBA00023163"/>
    </source>
</evidence>
<geneLocation type="chloroplast" evidence="10"/>
<dbReference type="GO" id="GO:0009507">
    <property type="term" value="C:chloroplast"/>
    <property type="evidence" value="ECO:0007669"/>
    <property type="project" value="UniProtKB-SubCell"/>
</dbReference>
<comment type="subunit">
    <text evidence="6">In plastids the minimal PEP RNA polymerase catalytic core is composed of four subunits: alpha, beta, beta', and beta''. When a (nuclear-encoded) sigma factor is associated with the core the holoenzyme is formed, which can initiate transcription.</text>
</comment>
<feature type="domain" description="RNA polymerase Rpb1" evidence="9">
    <location>
        <begin position="94"/>
        <end position="173"/>
    </location>
</feature>
<feature type="domain" description="RNA polymerase Rpb1" evidence="8">
    <location>
        <begin position="175"/>
        <end position="1155"/>
    </location>
</feature>
<dbReference type="InterPro" id="IPR042102">
    <property type="entry name" value="RNA_pol_Rpb1_3_sf"/>
</dbReference>
<dbReference type="InterPro" id="IPR012756">
    <property type="entry name" value="DNA-dir_RpoC2_beta_pp"/>
</dbReference>
<dbReference type="EMBL" id="LC564893">
    <property type="protein sequence ID" value="BCG67714.1"/>
    <property type="molecule type" value="Genomic_DNA"/>
</dbReference>